<feature type="compositionally biased region" description="Low complexity" evidence="1">
    <location>
        <begin position="591"/>
        <end position="602"/>
    </location>
</feature>
<dbReference type="OrthoDB" id="9970435at2759"/>
<feature type="region of interest" description="Disordered" evidence="1">
    <location>
        <begin position="453"/>
        <end position="484"/>
    </location>
</feature>
<dbReference type="Proteomes" id="UP000007264">
    <property type="component" value="Unassembled WGS sequence"/>
</dbReference>
<feature type="compositionally biased region" description="Low complexity" evidence="1">
    <location>
        <begin position="156"/>
        <end position="169"/>
    </location>
</feature>
<dbReference type="GeneID" id="17040244"/>
<proteinExistence type="predicted"/>
<dbReference type="GO" id="GO:0008289">
    <property type="term" value="F:lipid binding"/>
    <property type="evidence" value="ECO:0007669"/>
    <property type="project" value="InterPro"/>
</dbReference>
<dbReference type="InterPro" id="IPR002913">
    <property type="entry name" value="START_lipid-bd_dom"/>
</dbReference>
<dbReference type="PROSITE" id="PS50848">
    <property type="entry name" value="START"/>
    <property type="match status" value="1"/>
</dbReference>
<accession>I0YV38</accession>
<feature type="region of interest" description="Disordered" evidence="1">
    <location>
        <begin position="591"/>
        <end position="623"/>
    </location>
</feature>
<dbReference type="CDD" id="cd00177">
    <property type="entry name" value="START"/>
    <property type="match status" value="1"/>
</dbReference>
<organism evidence="3 4">
    <name type="scientific">Coccomyxa subellipsoidea (strain C-169)</name>
    <name type="common">Green microalga</name>
    <dbReference type="NCBI Taxonomy" id="574566"/>
    <lineage>
        <taxon>Eukaryota</taxon>
        <taxon>Viridiplantae</taxon>
        <taxon>Chlorophyta</taxon>
        <taxon>core chlorophytes</taxon>
        <taxon>Trebouxiophyceae</taxon>
        <taxon>Trebouxiophyceae incertae sedis</taxon>
        <taxon>Coccomyxaceae</taxon>
        <taxon>Coccomyxa</taxon>
        <taxon>Coccomyxa subellipsoidea</taxon>
    </lineage>
</organism>
<evidence type="ECO:0000313" key="4">
    <source>
        <dbReference type="Proteomes" id="UP000007264"/>
    </source>
</evidence>
<dbReference type="InterPro" id="IPR009769">
    <property type="entry name" value="EDR2_C"/>
</dbReference>
<name>I0YV38_COCSC</name>
<feature type="region of interest" description="Disordered" evidence="1">
    <location>
        <begin position="115"/>
        <end position="169"/>
    </location>
</feature>
<dbReference type="EMBL" id="AGSI01000010">
    <property type="protein sequence ID" value="EIE22257.1"/>
    <property type="molecule type" value="Genomic_DNA"/>
</dbReference>
<dbReference type="InterPro" id="IPR045096">
    <property type="entry name" value="EDR2-like"/>
</dbReference>
<dbReference type="InterPro" id="IPR023393">
    <property type="entry name" value="START-like_dom_sf"/>
</dbReference>
<keyword evidence="4" id="KW-1185">Reference proteome</keyword>
<feature type="compositionally biased region" description="Basic and acidic residues" evidence="1">
    <location>
        <begin position="765"/>
        <end position="775"/>
    </location>
</feature>
<dbReference type="Pfam" id="PF01852">
    <property type="entry name" value="START"/>
    <property type="match status" value="1"/>
</dbReference>
<dbReference type="Gene3D" id="3.30.530.20">
    <property type="match status" value="1"/>
</dbReference>
<dbReference type="KEGG" id="csl:COCSUDRAFT_55954"/>
<feature type="region of interest" description="Disordered" evidence="1">
    <location>
        <begin position="752"/>
        <end position="775"/>
    </location>
</feature>
<sequence>MPRNKEFREYRDKFGTTRKATSDKLTQVWTLNRRYRLGILKERKFRILDEGRNNSALALAKGNYQERDLFCFKLHNGKHLIKDTDKVTLAFHNEEEARLWYTTFQTVIGDLAAKAAAEPRSGSSNQPDTPALQRGQRPRISVITPSLDTDGDLGQSPDSATPPAMSAAPSYFSEGLDMSHLEQPSMTCPTDVHSPGMDMTLWEAWYCHDGVTVFFGTSEENEDVIMVSLIVHAPPSLVTEVLLKNDILRSASNIGLQSSRVLEQADDHTVIFTGRWVPGGWAATLLAPRDVVVKRTWRREDDGTYVVLMQSIDHPLVPRTDPPFYQWTSPIRAEIEFSGYTLAPLQAQYANHASSQETLITHVIKADMGGWVRHMLTTSLPQPLLRWSSIWYTVIKPVVHHNVMLRNRAEAERFVTRPFLMGSNEAPPPTPSPSNTAAERLARTSRLASRKTTSIFTPAQVDAPSEDGAAQEGPSESDGLLAEEAPEADPTACATGTCDKQFWSCPGNAGFKVRGPNYLRDKKKVLADDPLFALAAVDLLEMETPTFHIARYLPSLKKSKAPFTFIVNIMVPSAQPFSLVMSWAADADQSGSSGLSSLPTPRGGSGPGSLDEGSDNGRASDPDSPFDLSLARFLAGGDRERNATFKLIPRVTQGSWIIKQSVGTTPCLLGNKLTAKYFQGDGYVEVDIDVGSSSVAATVVGLVQGATKSLVVDMGIVLEGHTRDELPESLLGTVRFSKVDLSTAQYLDTATGRIGPRPGNLTKITSRDRNKQKDI</sequence>
<evidence type="ECO:0000256" key="1">
    <source>
        <dbReference type="SAM" id="MobiDB-lite"/>
    </source>
</evidence>
<dbReference type="PANTHER" id="PTHR12136:SF41">
    <property type="entry name" value="PLECKSTRIN HOMOLOGY (PH) AND LIPID-BINDING START DOMAINS-CONTAINING PROTEIN"/>
    <property type="match status" value="1"/>
</dbReference>
<feature type="domain" description="START" evidence="2">
    <location>
        <begin position="228"/>
        <end position="386"/>
    </location>
</feature>
<dbReference type="AlphaFoldDB" id="I0YV38"/>
<dbReference type="Pfam" id="PF07059">
    <property type="entry name" value="EDR2_C"/>
    <property type="match status" value="1"/>
</dbReference>
<dbReference type="SUPFAM" id="SSF55961">
    <property type="entry name" value="Bet v1-like"/>
    <property type="match status" value="1"/>
</dbReference>
<comment type="caution">
    <text evidence="3">The sequence shown here is derived from an EMBL/GenBank/DDBJ whole genome shotgun (WGS) entry which is preliminary data.</text>
</comment>
<evidence type="ECO:0000313" key="3">
    <source>
        <dbReference type="EMBL" id="EIE22257.1"/>
    </source>
</evidence>
<evidence type="ECO:0000259" key="2">
    <source>
        <dbReference type="PROSITE" id="PS50848"/>
    </source>
</evidence>
<dbReference type="eggNOG" id="ENOG502QS0N">
    <property type="taxonomic scope" value="Eukaryota"/>
</dbReference>
<protein>
    <submittedName>
        <fullName evidence="3">DUF1336-domain-containing protein</fullName>
    </submittedName>
</protein>
<dbReference type="PANTHER" id="PTHR12136">
    <property type="entry name" value="ENHANCED DISEASE RESISTANCE-RELATED"/>
    <property type="match status" value="1"/>
</dbReference>
<gene>
    <name evidence="3" type="ORF">COCSUDRAFT_55954</name>
</gene>
<dbReference type="RefSeq" id="XP_005646801.1">
    <property type="nucleotide sequence ID" value="XM_005646744.1"/>
</dbReference>
<reference evidence="3 4" key="1">
    <citation type="journal article" date="2012" name="Genome Biol.">
        <title>The genome of the polar eukaryotic microalga coccomyxa subellipsoidea reveals traits of cold adaptation.</title>
        <authorList>
            <person name="Blanc G."/>
            <person name="Agarkova I."/>
            <person name="Grimwood J."/>
            <person name="Kuo A."/>
            <person name="Brueggeman A."/>
            <person name="Dunigan D."/>
            <person name="Gurnon J."/>
            <person name="Ladunga I."/>
            <person name="Lindquist E."/>
            <person name="Lucas S."/>
            <person name="Pangilinan J."/>
            <person name="Proschold T."/>
            <person name="Salamov A."/>
            <person name="Schmutz J."/>
            <person name="Weeks D."/>
            <person name="Yamada T."/>
            <person name="Claverie J.M."/>
            <person name="Grigoriev I."/>
            <person name="Van Etten J."/>
            <person name="Lomsadze A."/>
            <person name="Borodovsky M."/>
        </authorList>
    </citation>
    <scope>NUCLEOTIDE SEQUENCE [LARGE SCALE GENOMIC DNA]</scope>
    <source>
        <strain evidence="3 4">C-169</strain>
    </source>
</reference>